<evidence type="ECO:0000313" key="2">
    <source>
        <dbReference type="Proteomes" id="UP001432222"/>
    </source>
</evidence>
<reference evidence="1" key="1">
    <citation type="submission" date="2022-10" db="EMBL/GenBank/DDBJ databases">
        <title>The complete genomes of actinobacterial strains from the NBC collection.</title>
        <authorList>
            <person name="Joergensen T.S."/>
            <person name="Alvarez Arevalo M."/>
            <person name="Sterndorff E.B."/>
            <person name="Faurdal D."/>
            <person name="Vuksanovic O."/>
            <person name="Mourched A.-S."/>
            <person name="Charusanti P."/>
            <person name="Shaw S."/>
            <person name="Blin K."/>
            <person name="Weber T."/>
        </authorList>
    </citation>
    <scope>NUCLEOTIDE SEQUENCE</scope>
    <source>
        <strain evidence="1">NBC_00222</strain>
    </source>
</reference>
<protein>
    <recommendedName>
        <fullName evidence="3">YcaO domain-containing protein</fullName>
    </recommendedName>
</protein>
<dbReference type="Proteomes" id="UP001432222">
    <property type="component" value="Chromosome"/>
</dbReference>
<evidence type="ECO:0008006" key="3">
    <source>
        <dbReference type="Google" id="ProtNLM"/>
    </source>
</evidence>
<evidence type="ECO:0000313" key="1">
    <source>
        <dbReference type="EMBL" id="WUQ86698.1"/>
    </source>
</evidence>
<name>A0ABZ1U6A4_9ACTN</name>
<dbReference type="EMBL" id="CP108110">
    <property type="protein sequence ID" value="WUQ86698.1"/>
    <property type="molecule type" value="Genomic_DNA"/>
</dbReference>
<proteinExistence type="predicted"/>
<dbReference type="RefSeq" id="WP_328957291.1">
    <property type="nucleotide sequence ID" value="NZ_CP108110.1"/>
</dbReference>
<accession>A0ABZ1U6A4</accession>
<gene>
    <name evidence="1" type="ORF">OHA16_29290</name>
</gene>
<sequence length="251" mass="26627">MAGDRTTTAEFLLGTLLSVPGRVADATIRRPPPERWVLARTRTPEAEAARAAEHALVEGLVERLGAVDGVALVVAQVDDRRVTPGLGLDPGRRLELVCQLAATAYFATALDPPELLRRIDAAAVADWGTGAYADPRLPHPPGSVAAALAYYRDGGRHPDGSPRERPALSAPGALGARLTWDEPGRTPVAEPSPTMFNSSFAQYADDPAAAEAVRAARAEHGRILCLGRSGAGGPQRPGYFTVPRGWRRRGH</sequence>
<organism evidence="1 2">
    <name type="scientific">Kitasatospora purpeofusca</name>
    <dbReference type="NCBI Taxonomy" id="67352"/>
    <lineage>
        <taxon>Bacteria</taxon>
        <taxon>Bacillati</taxon>
        <taxon>Actinomycetota</taxon>
        <taxon>Actinomycetes</taxon>
        <taxon>Kitasatosporales</taxon>
        <taxon>Streptomycetaceae</taxon>
        <taxon>Kitasatospora</taxon>
    </lineage>
</organism>
<keyword evidence="2" id="KW-1185">Reference proteome</keyword>